<dbReference type="Pfam" id="PF00877">
    <property type="entry name" value="NLPC_P60"/>
    <property type="match status" value="1"/>
</dbReference>
<evidence type="ECO:0000313" key="6">
    <source>
        <dbReference type="EMBL" id="EAI5408576.1"/>
    </source>
</evidence>
<comment type="caution">
    <text evidence="8">The sequence shown here is derived from an EMBL/GenBank/DDBJ whole genome shotgun (WGS) entry which is preliminary data.</text>
</comment>
<sequence length="209" mass="23388">MTLKTVIVGVAGAFIFAGCSFKTTPPTSQSAGKFHQYEFNNVYNVNLSKYINKKLGKDCSGFVSLVNQDSNSIYFNSSELDNFYDKEGRKSQAIFNLYKSQNKIYFIDPKPGDLVFFSNTTHNTKTSKQKKITHLGIIQDINSNGTISFVHNTSGKNIKSVMNLKYKNLHMINGKKVNAYIITKCQSKSCLVSNKFAGFGKVDKTLKIN</sequence>
<evidence type="ECO:0000256" key="1">
    <source>
        <dbReference type="ARBA" id="ARBA00007074"/>
    </source>
</evidence>
<feature type="domain" description="NlpC/P60" evidence="5">
    <location>
        <begin position="54"/>
        <end position="160"/>
    </location>
</feature>
<keyword evidence="4" id="KW-0788">Thiol protease</keyword>
<evidence type="ECO:0000313" key="10">
    <source>
        <dbReference type="Proteomes" id="UP000535509"/>
    </source>
</evidence>
<evidence type="ECO:0000256" key="2">
    <source>
        <dbReference type="ARBA" id="ARBA00022670"/>
    </source>
</evidence>
<organism evidence="8">
    <name type="scientific">Campylobacter fetus</name>
    <dbReference type="NCBI Taxonomy" id="196"/>
    <lineage>
        <taxon>Bacteria</taxon>
        <taxon>Pseudomonadati</taxon>
        <taxon>Campylobacterota</taxon>
        <taxon>Epsilonproteobacteria</taxon>
        <taxon>Campylobacterales</taxon>
        <taxon>Campylobacteraceae</taxon>
        <taxon>Campylobacter</taxon>
    </lineage>
</organism>
<dbReference type="EMBL" id="AACCXM010000001">
    <property type="protein sequence ID" value="EAK0468135.1"/>
    <property type="molecule type" value="Genomic_DNA"/>
</dbReference>
<evidence type="ECO:0000313" key="8">
    <source>
        <dbReference type="EMBL" id="EAK0453610.1"/>
    </source>
</evidence>
<evidence type="ECO:0000313" key="9">
    <source>
        <dbReference type="EMBL" id="EAK0468135.1"/>
    </source>
</evidence>
<dbReference type="PROSITE" id="PS51257">
    <property type="entry name" value="PROKAR_LIPOPROTEIN"/>
    <property type="match status" value="1"/>
</dbReference>
<dbReference type="GO" id="GO:0008234">
    <property type="term" value="F:cysteine-type peptidase activity"/>
    <property type="evidence" value="ECO:0007669"/>
    <property type="project" value="UniProtKB-KW"/>
</dbReference>
<dbReference type="OMA" id="YKYNQSD"/>
<evidence type="ECO:0000259" key="5">
    <source>
        <dbReference type="Pfam" id="PF00877"/>
    </source>
</evidence>
<evidence type="ECO:0000313" key="7">
    <source>
        <dbReference type="EMBL" id="EAI8859822.1"/>
    </source>
</evidence>
<proteinExistence type="inferred from homology"/>
<reference evidence="8 11" key="1">
    <citation type="submission" date="2018-05" db="EMBL/GenBank/DDBJ databases">
        <authorList>
            <consortium name="PulseNet: The National Subtyping Network for Foodborne Disease Surveillance"/>
            <person name="Tarr C.L."/>
            <person name="Trees E."/>
            <person name="Katz L.S."/>
            <person name="Carleton-Romer H.A."/>
            <person name="Stroika S."/>
            <person name="Kucerova Z."/>
            <person name="Roache K.F."/>
            <person name="Sabol A.L."/>
            <person name="Besser J."/>
            <person name="Gerner-Smidt P."/>
        </authorList>
    </citation>
    <scope>NUCLEOTIDE SEQUENCE</scope>
    <source>
        <strain evidence="8">2014D-0197</strain>
        <strain evidence="6 11">2016D-0221</strain>
        <strain evidence="9">D4313</strain>
        <strain evidence="7 10">PNUSAC001503</strain>
    </source>
</reference>
<keyword evidence="2" id="KW-0645">Protease</keyword>
<keyword evidence="10" id="KW-1185">Reference proteome</keyword>
<dbReference type="Proteomes" id="UP000557842">
    <property type="component" value="Unassembled WGS sequence"/>
</dbReference>
<dbReference type="EMBL" id="AACCXK010000017">
    <property type="protein sequence ID" value="EAK0453610.1"/>
    <property type="molecule type" value="Genomic_DNA"/>
</dbReference>
<dbReference type="InterPro" id="IPR000064">
    <property type="entry name" value="NLP_P60_dom"/>
</dbReference>
<dbReference type="EMBL" id="AABTCC010000030">
    <property type="protein sequence ID" value="EAI8859822.1"/>
    <property type="molecule type" value="Genomic_DNA"/>
</dbReference>
<evidence type="ECO:0000256" key="4">
    <source>
        <dbReference type="ARBA" id="ARBA00022807"/>
    </source>
</evidence>
<protein>
    <recommendedName>
        <fullName evidence="5">NlpC/P60 domain-containing protein</fullName>
    </recommendedName>
</protein>
<dbReference type="Gene3D" id="3.90.1720.10">
    <property type="entry name" value="endopeptidase domain like (from Nostoc punctiforme)"/>
    <property type="match status" value="1"/>
</dbReference>
<dbReference type="AlphaFoldDB" id="A0A5L8U8B5"/>
<dbReference type="GO" id="GO:0006508">
    <property type="term" value="P:proteolysis"/>
    <property type="evidence" value="ECO:0007669"/>
    <property type="project" value="UniProtKB-KW"/>
</dbReference>
<accession>A0A5L8U8B5</accession>
<comment type="similarity">
    <text evidence="1">Belongs to the peptidase C40 family.</text>
</comment>
<dbReference type="InterPro" id="IPR038765">
    <property type="entry name" value="Papain-like_cys_pep_sf"/>
</dbReference>
<dbReference type="Proteomes" id="UP000535509">
    <property type="component" value="Unassembled WGS sequence"/>
</dbReference>
<keyword evidence="3" id="KW-0378">Hydrolase</keyword>
<gene>
    <name evidence="8" type="ORF">AAH17_08110</name>
    <name evidence="9" type="ORF">AAH24_01950</name>
    <name evidence="6" type="ORF">BVH53_07710</name>
    <name evidence="7" type="ORF">CX802_08280</name>
</gene>
<dbReference type="GeneID" id="61064721"/>
<dbReference type="RefSeq" id="WP_002849396.1">
    <property type="nucleotide sequence ID" value="NZ_AABUZP020000005.1"/>
</dbReference>
<name>A0A5L8U8B5_CAMFE</name>
<dbReference type="EMBL" id="AABQDW010000015">
    <property type="protein sequence ID" value="EAI5408576.1"/>
    <property type="molecule type" value="Genomic_DNA"/>
</dbReference>
<dbReference type="SUPFAM" id="SSF54001">
    <property type="entry name" value="Cysteine proteinases"/>
    <property type="match status" value="1"/>
</dbReference>
<evidence type="ECO:0000256" key="3">
    <source>
        <dbReference type="ARBA" id="ARBA00022801"/>
    </source>
</evidence>
<evidence type="ECO:0000313" key="11">
    <source>
        <dbReference type="Proteomes" id="UP000557842"/>
    </source>
</evidence>